<gene>
    <name evidence="2" type="ORF">GCM10017577_66880</name>
</gene>
<name>A0A9W6P0D1_9PSEU</name>
<dbReference type="EMBL" id="BSFQ01000049">
    <property type="protein sequence ID" value="GLL15536.1"/>
    <property type="molecule type" value="Genomic_DNA"/>
</dbReference>
<evidence type="ECO:0000313" key="2">
    <source>
        <dbReference type="EMBL" id="GLL15536.1"/>
    </source>
</evidence>
<organism evidence="2 3">
    <name type="scientific">Pseudonocardia halophobica</name>
    <dbReference type="NCBI Taxonomy" id="29401"/>
    <lineage>
        <taxon>Bacteria</taxon>
        <taxon>Bacillati</taxon>
        <taxon>Actinomycetota</taxon>
        <taxon>Actinomycetes</taxon>
        <taxon>Pseudonocardiales</taxon>
        <taxon>Pseudonocardiaceae</taxon>
        <taxon>Pseudonocardia</taxon>
    </lineage>
</organism>
<feature type="compositionally biased region" description="Basic and acidic residues" evidence="1">
    <location>
        <begin position="39"/>
        <end position="50"/>
    </location>
</feature>
<proteinExistence type="predicted"/>
<feature type="compositionally biased region" description="Basic and acidic residues" evidence="1">
    <location>
        <begin position="163"/>
        <end position="174"/>
    </location>
</feature>
<reference evidence="2" key="1">
    <citation type="journal article" date="2014" name="Int. J. Syst. Evol. Microbiol.">
        <title>Complete genome sequence of Corynebacterium casei LMG S-19264T (=DSM 44701T), isolated from a smear-ripened cheese.</title>
        <authorList>
            <consortium name="US DOE Joint Genome Institute (JGI-PGF)"/>
            <person name="Walter F."/>
            <person name="Albersmeier A."/>
            <person name="Kalinowski J."/>
            <person name="Ruckert C."/>
        </authorList>
    </citation>
    <scope>NUCLEOTIDE SEQUENCE</scope>
    <source>
        <strain evidence="2">VKM Ac-1069</strain>
    </source>
</reference>
<feature type="region of interest" description="Disordered" evidence="1">
    <location>
        <begin position="39"/>
        <end position="174"/>
    </location>
</feature>
<accession>A0A9W6P0D1</accession>
<comment type="caution">
    <text evidence="2">The sequence shown here is derived from an EMBL/GenBank/DDBJ whole genome shotgun (WGS) entry which is preliminary data.</text>
</comment>
<dbReference type="RefSeq" id="WP_037053101.1">
    <property type="nucleotide sequence ID" value="NZ_BAAAUZ010000052.1"/>
</dbReference>
<dbReference type="AlphaFoldDB" id="A0A9W6P0D1"/>
<evidence type="ECO:0000256" key="1">
    <source>
        <dbReference type="SAM" id="MobiDB-lite"/>
    </source>
</evidence>
<evidence type="ECO:0000313" key="3">
    <source>
        <dbReference type="Proteomes" id="UP001143463"/>
    </source>
</evidence>
<keyword evidence="3" id="KW-1185">Reference proteome</keyword>
<sequence>MAALFAQMWLLCLAAFLLGALLTWLLVARPARREADRARAALEQRDEPVDPVRAAQAPPTPIPGVPRHARTTGPGNPALSALGRRRRSGSSAVGALDRLRHGSPDGARSGDGPVVPRQPGPGSRGSSDRPDDGPSVPSQDRGHSLFTPPEPRAPEPDEPPDVPPRRERPDDPAH</sequence>
<protein>
    <submittedName>
        <fullName evidence="2">Uncharacterized protein</fullName>
    </submittedName>
</protein>
<reference evidence="2" key="2">
    <citation type="submission" date="2023-01" db="EMBL/GenBank/DDBJ databases">
        <authorList>
            <person name="Sun Q."/>
            <person name="Evtushenko L."/>
        </authorList>
    </citation>
    <scope>NUCLEOTIDE SEQUENCE</scope>
    <source>
        <strain evidence="2">VKM Ac-1069</strain>
    </source>
</reference>
<dbReference type="Proteomes" id="UP001143463">
    <property type="component" value="Unassembled WGS sequence"/>
</dbReference>